<dbReference type="EMBL" id="JACHJV010000001">
    <property type="protein sequence ID" value="MBB4925866.1"/>
    <property type="molecule type" value="Genomic_DNA"/>
</dbReference>
<dbReference type="InterPro" id="IPR043130">
    <property type="entry name" value="CDP-OH_PTrfase_TM_dom"/>
</dbReference>
<organism evidence="2 3">
    <name type="scientific">Kitasatospora kifunensis</name>
    <name type="common">Streptomyces kifunensis</name>
    <dbReference type="NCBI Taxonomy" id="58351"/>
    <lineage>
        <taxon>Bacteria</taxon>
        <taxon>Bacillati</taxon>
        <taxon>Actinomycetota</taxon>
        <taxon>Actinomycetes</taxon>
        <taxon>Kitasatosporales</taxon>
        <taxon>Streptomycetaceae</taxon>
        <taxon>Kitasatospora</taxon>
    </lineage>
</organism>
<dbReference type="GO" id="GO:0016020">
    <property type="term" value="C:membrane"/>
    <property type="evidence" value="ECO:0007669"/>
    <property type="project" value="InterPro"/>
</dbReference>
<dbReference type="GO" id="GO:0016780">
    <property type="term" value="F:phosphotransferase activity, for other substituted phosphate groups"/>
    <property type="evidence" value="ECO:0007669"/>
    <property type="project" value="InterPro"/>
</dbReference>
<dbReference type="Pfam" id="PF01066">
    <property type="entry name" value="CDP-OH_P_transf"/>
    <property type="match status" value="1"/>
</dbReference>
<feature type="transmembrane region" description="Helical" evidence="1">
    <location>
        <begin position="226"/>
        <end position="247"/>
    </location>
</feature>
<accession>A0A7W7R5S0</accession>
<evidence type="ECO:0000313" key="2">
    <source>
        <dbReference type="EMBL" id="MBB4925866.1"/>
    </source>
</evidence>
<reference evidence="2 3" key="1">
    <citation type="submission" date="2020-08" db="EMBL/GenBank/DDBJ databases">
        <title>Sequencing the genomes of 1000 actinobacteria strains.</title>
        <authorList>
            <person name="Klenk H.-P."/>
        </authorList>
    </citation>
    <scope>NUCLEOTIDE SEQUENCE [LARGE SCALE GENOMIC DNA]</scope>
    <source>
        <strain evidence="2 3">DSM 41654</strain>
    </source>
</reference>
<comment type="caution">
    <text evidence="2">The sequence shown here is derived from an EMBL/GenBank/DDBJ whole genome shotgun (WGS) entry which is preliminary data.</text>
</comment>
<dbReference type="Proteomes" id="UP000540506">
    <property type="component" value="Unassembled WGS sequence"/>
</dbReference>
<feature type="transmembrane region" description="Helical" evidence="1">
    <location>
        <begin position="135"/>
        <end position="154"/>
    </location>
</feature>
<evidence type="ECO:0000313" key="3">
    <source>
        <dbReference type="Proteomes" id="UP000540506"/>
    </source>
</evidence>
<keyword evidence="1" id="KW-0812">Transmembrane</keyword>
<evidence type="ECO:0000256" key="1">
    <source>
        <dbReference type="SAM" id="Phobius"/>
    </source>
</evidence>
<dbReference type="Gene3D" id="1.20.120.1760">
    <property type="match status" value="1"/>
</dbReference>
<protein>
    <submittedName>
        <fullName evidence="2">Phosphatidylglycerophosphate synthase</fullName>
    </submittedName>
</protein>
<dbReference type="GO" id="GO:0008654">
    <property type="term" value="P:phospholipid biosynthetic process"/>
    <property type="evidence" value="ECO:0007669"/>
    <property type="project" value="InterPro"/>
</dbReference>
<dbReference type="InterPro" id="IPR000462">
    <property type="entry name" value="CDP-OH_P_trans"/>
</dbReference>
<name>A0A7W7R5S0_KITKI</name>
<dbReference type="RefSeq" id="WP_184938402.1">
    <property type="nucleotide sequence ID" value="NZ_JACHJV010000001.1"/>
</dbReference>
<keyword evidence="1" id="KW-0472">Membrane</keyword>
<sequence>MSRVQLEELRGVIHPPGKLDSRAEHWAGRLYMRSVSLRVTRLMLGTRWSPNQITGVMVVAGVLSGVALLIPGLTGALLCVLFMQLYLLLDCVDGEVARWRQQFSPLGVYLDRLGAYLADAAVMVGMGFRASSLGLSPYLVAGMAAGIGVLLLKASSDLVHVARSDSGLAKATDQSVVPRSSGIARLRRLASGVQLHRLCNGIECTLLLLVAAVVDQVRGDLTATKVSVVVVTAITWVLVPAHVVSIVSSSRLKK</sequence>
<keyword evidence="1" id="KW-1133">Transmembrane helix</keyword>
<dbReference type="AlphaFoldDB" id="A0A7W7R5S0"/>
<feature type="transmembrane region" description="Helical" evidence="1">
    <location>
        <begin position="56"/>
        <end position="89"/>
    </location>
</feature>
<proteinExistence type="predicted"/>
<keyword evidence="3" id="KW-1185">Reference proteome</keyword>
<gene>
    <name evidence="2" type="ORF">FHR34_004859</name>
</gene>